<protein>
    <submittedName>
        <fullName evidence="2">Uncharacterized protein</fullName>
    </submittedName>
</protein>
<dbReference type="OrthoDB" id="9972196at2759"/>
<reference evidence="2" key="1">
    <citation type="journal article" date="2020" name="Stud. Mycol.">
        <title>101 Dothideomycetes genomes: a test case for predicting lifestyles and emergence of pathogens.</title>
        <authorList>
            <person name="Haridas S."/>
            <person name="Albert R."/>
            <person name="Binder M."/>
            <person name="Bloem J."/>
            <person name="Labutti K."/>
            <person name="Salamov A."/>
            <person name="Andreopoulos B."/>
            <person name="Baker S."/>
            <person name="Barry K."/>
            <person name="Bills G."/>
            <person name="Bluhm B."/>
            <person name="Cannon C."/>
            <person name="Castanera R."/>
            <person name="Culley D."/>
            <person name="Daum C."/>
            <person name="Ezra D."/>
            <person name="Gonzalez J."/>
            <person name="Henrissat B."/>
            <person name="Kuo A."/>
            <person name="Liang C."/>
            <person name="Lipzen A."/>
            <person name="Lutzoni F."/>
            <person name="Magnuson J."/>
            <person name="Mondo S."/>
            <person name="Nolan M."/>
            <person name="Ohm R."/>
            <person name="Pangilinan J."/>
            <person name="Park H.-J."/>
            <person name="Ramirez L."/>
            <person name="Alfaro M."/>
            <person name="Sun H."/>
            <person name="Tritt A."/>
            <person name="Yoshinaga Y."/>
            <person name="Zwiers L.-H."/>
            <person name="Turgeon B."/>
            <person name="Goodwin S."/>
            <person name="Spatafora J."/>
            <person name="Crous P."/>
            <person name="Grigoriev I."/>
        </authorList>
    </citation>
    <scope>NUCLEOTIDE SEQUENCE</scope>
    <source>
        <strain evidence="2">CBS 109.77</strain>
    </source>
</reference>
<evidence type="ECO:0000313" key="2">
    <source>
        <dbReference type="EMBL" id="KAF2799561.1"/>
    </source>
</evidence>
<dbReference type="AlphaFoldDB" id="A0A6A6XSK1"/>
<feature type="region of interest" description="Disordered" evidence="1">
    <location>
        <begin position="353"/>
        <end position="392"/>
    </location>
</feature>
<organism evidence="2 3">
    <name type="scientific">Melanomma pulvis-pyrius CBS 109.77</name>
    <dbReference type="NCBI Taxonomy" id="1314802"/>
    <lineage>
        <taxon>Eukaryota</taxon>
        <taxon>Fungi</taxon>
        <taxon>Dikarya</taxon>
        <taxon>Ascomycota</taxon>
        <taxon>Pezizomycotina</taxon>
        <taxon>Dothideomycetes</taxon>
        <taxon>Pleosporomycetidae</taxon>
        <taxon>Pleosporales</taxon>
        <taxon>Melanommataceae</taxon>
        <taxon>Melanomma</taxon>
    </lineage>
</organism>
<dbReference type="Proteomes" id="UP000799757">
    <property type="component" value="Unassembled WGS sequence"/>
</dbReference>
<evidence type="ECO:0000313" key="3">
    <source>
        <dbReference type="Proteomes" id="UP000799757"/>
    </source>
</evidence>
<dbReference type="Gene3D" id="3.40.140.10">
    <property type="entry name" value="Cytidine Deaminase, domain 2"/>
    <property type="match status" value="1"/>
</dbReference>
<feature type="compositionally biased region" description="Polar residues" evidence="1">
    <location>
        <begin position="270"/>
        <end position="279"/>
    </location>
</feature>
<feature type="compositionally biased region" description="Polar residues" evidence="1">
    <location>
        <begin position="382"/>
        <end position="392"/>
    </location>
</feature>
<keyword evidence="3" id="KW-1185">Reference proteome</keyword>
<gene>
    <name evidence="2" type="ORF">K505DRAFT_294350</name>
</gene>
<evidence type="ECO:0000256" key="1">
    <source>
        <dbReference type="SAM" id="MobiDB-lite"/>
    </source>
</evidence>
<dbReference type="EMBL" id="MU001762">
    <property type="protein sequence ID" value="KAF2799561.1"/>
    <property type="molecule type" value="Genomic_DNA"/>
</dbReference>
<name>A0A6A6XSK1_9PLEO</name>
<proteinExistence type="predicted"/>
<dbReference type="SUPFAM" id="SSF53927">
    <property type="entry name" value="Cytidine deaminase-like"/>
    <property type="match status" value="1"/>
</dbReference>
<sequence length="472" mass="52067">MKTDNYLTLCLEQASKSPLRYRHGCIIVRGGKVIGQGYNDYRAGFNGGALKTGRLPASSQDGSAIAALKKKHKLKREPKNERECKSDSQEVTTKTFTPFENMSGMGGGKHANTPLSMHSEMMAIHSAISASSTLASIAVSSQKPYFKLSGDSKRRARLHREAIKAYVEIVCTATLDQSATEQRNAPQQVQHREVCEQDVVLPKENSIEKHRRKNQEIHHHNRTYPYHSGQQRRQSAHKSPAHETITGPCHSKTGSSLFNNEHRLDLASSPRGTDQASKHYSSKTHHSNPSVAKTQPMLIPKGRTGQNSHSVTERMKHPRLHGADLYVARLGWRSTSASDDSNTCCDTSAVIEAESPDNRSGPHTGSLHDELSTPPSMPKSANDLQTSHAKTQPTVLASRPCYRCISYMNSVGIKRVFWTTDSGVWEGAKVRDLVEALDTLGNGKTSDVNTALNSVFVTKHEVLMLRRIMGDS</sequence>
<dbReference type="GO" id="GO:0006139">
    <property type="term" value="P:nucleobase-containing compound metabolic process"/>
    <property type="evidence" value="ECO:0007669"/>
    <property type="project" value="UniProtKB-ARBA"/>
</dbReference>
<accession>A0A6A6XSK1</accession>
<dbReference type="InterPro" id="IPR016193">
    <property type="entry name" value="Cytidine_deaminase-like"/>
</dbReference>
<feature type="region of interest" description="Disordered" evidence="1">
    <location>
        <begin position="201"/>
        <end position="314"/>
    </location>
</feature>
<dbReference type="GO" id="GO:0003824">
    <property type="term" value="F:catalytic activity"/>
    <property type="evidence" value="ECO:0007669"/>
    <property type="project" value="InterPro"/>
</dbReference>